<sequence length="102" mass="12138">MTKPLQIFMEYKVDETKIKEYEVAMTEIIKTLPNYEAANIQWYVAEDQPYLYVEMYEVPTSSHYQVLKKIRRSTDHPVFSQIVPFISGGAEKIHCWAFQRKE</sequence>
<dbReference type="Proteomes" id="UP001589838">
    <property type="component" value="Unassembled WGS sequence"/>
</dbReference>
<accession>A0ABV6KD23</accession>
<comment type="caution">
    <text evidence="1">The sequence shown here is derived from an EMBL/GenBank/DDBJ whole genome shotgun (WGS) entry which is preliminary data.</text>
</comment>
<reference evidence="1 2" key="1">
    <citation type="submission" date="2024-09" db="EMBL/GenBank/DDBJ databases">
        <authorList>
            <person name="Sun Q."/>
            <person name="Mori K."/>
        </authorList>
    </citation>
    <scope>NUCLEOTIDE SEQUENCE [LARGE SCALE GENOMIC DNA]</scope>
    <source>
        <strain evidence="1 2">NCAIM B.02610</strain>
    </source>
</reference>
<proteinExistence type="predicted"/>
<evidence type="ECO:0000313" key="1">
    <source>
        <dbReference type="EMBL" id="MFC0471213.1"/>
    </source>
</evidence>
<organism evidence="1 2">
    <name type="scientific">Halalkalibacter kiskunsagensis</name>
    <dbReference type="NCBI Taxonomy" id="1548599"/>
    <lineage>
        <taxon>Bacteria</taxon>
        <taxon>Bacillati</taxon>
        <taxon>Bacillota</taxon>
        <taxon>Bacilli</taxon>
        <taxon>Bacillales</taxon>
        <taxon>Bacillaceae</taxon>
        <taxon>Halalkalibacter</taxon>
    </lineage>
</organism>
<keyword evidence="2" id="KW-1185">Reference proteome</keyword>
<protein>
    <submittedName>
        <fullName evidence="1">Uncharacterized protein</fullName>
    </submittedName>
</protein>
<name>A0ABV6KD23_9BACI</name>
<evidence type="ECO:0000313" key="2">
    <source>
        <dbReference type="Proteomes" id="UP001589838"/>
    </source>
</evidence>
<dbReference type="RefSeq" id="WP_335958588.1">
    <property type="nucleotide sequence ID" value="NZ_JAXBLX010000002.1"/>
</dbReference>
<gene>
    <name evidence="1" type="ORF">ACFFHM_12120</name>
</gene>
<dbReference type="EMBL" id="JBHLUX010000030">
    <property type="protein sequence ID" value="MFC0471213.1"/>
    <property type="molecule type" value="Genomic_DNA"/>
</dbReference>